<sequence length="665" mass="71486">MALAALGACALLFMPLLAGAQTIEYTVLTLGKPSGAEVVNHAKDKSTSTYTFNDRGRGPELKSSWRVDSNGMPLQLQISGKSYMKTPLSETFARSDAGVGSWTAGGKKTTAAAPGGFYLPLDAPPSYQALLATALLRAPGNSLPLLPVGTATAREVAREQVKLSSGESMTVRAIQISGMSYEPTVVWLDDSNRLFADVSGWFSVVRKTATSEVDRLLGIEEAIARTYREDLAKSLSDIPAGPLLIRNSRLFDPRTRQATAGTSVLVIGKRIAAVGPDGKVHVPEGVRTIDAGQRFLMPGLWDNHVHITGVDTILNLASGITSVRDLANDEQVLPELEKRIDAGTELGPRIVRAGFIDAEGPFSGPTRARIKTQADAERWIDWYAQNGYRQIKVYSSMDPAMIAPLANFAHARALRLSGHVPAFMTAQQFVEAGADEIQHLNFIFLNFLAKEAADTRGPTRFTAVGRHAMDIDPADPRVKQFIDFLVARQTVLDPTINIFEDMFEGAPDRISPGYENIVGRLPPVVARNMVGGEVTSTPEDKPRYAQAMPALKRMLKALHEAGVAMVPGSDSPSGFGLLRELEVWSAAGISNADVLRAATLTSAQVNRRASDVGVVAPGMLADFILVDGDPLQNISDLHKVRTIVKDGVLYDAAKLYAAVGVQPAP</sequence>
<accession>A0A4R6YRI4</accession>
<dbReference type="SUPFAM" id="SSF51556">
    <property type="entry name" value="Metallo-dependent hydrolases"/>
    <property type="match status" value="1"/>
</dbReference>
<evidence type="ECO:0000256" key="1">
    <source>
        <dbReference type="SAM" id="SignalP"/>
    </source>
</evidence>
<evidence type="ECO:0000259" key="2">
    <source>
        <dbReference type="Pfam" id="PF01979"/>
    </source>
</evidence>
<dbReference type="InterPro" id="IPR051781">
    <property type="entry name" value="Metallo-dep_Hydrolase"/>
</dbReference>
<evidence type="ECO:0000313" key="4">
    <source>
        <dbReference type="Proteomes" id="UP000295293"/>
    </source>
</evidence>
<dbReference type="InterPro" id="IPR011059">
    <property type="entry name" value="Metal-dep_hydrolase_composite"/>
</dbReference>
<keyword evidence="3" id="KW-0378">Hydrolase</keyword>
<dbReference type="PANTHER" id="PTHR43135">
    <property type="entry name" value="ALPHA-D-RIBOSE 1-METHYLPHOSPHONATE 5-TRIPHOSPHATE DIPHOSPHATASE"/>
    <property type="match status" value="1"/>
</dbReference>
<keyword evidence="4" id="KW-1185">Reference proteome</keyword>
<dbReference type="InterPro" id="IPR006680">
    <property type="entry name" value="Amidohydro-rel"/>
</dbReference>
<name>A0A4R6YRI4_9GAMM</name>
<keyword evidence="1" id="KW-0732">Signal</keyword>
<organism evidence="3 4">
    <name type="scientific">Tahibacter aquaticus</name>
    <dbReference type="NCBI Taxonomy" id="520092"/>
    <lineage>
        <taxon>Bacteria</taxon>
        <taxon>Pseudomonadati</taxon>
        <taxon>Pseudomonadota</taxon>
        <taxon>Gammaproteobacteria</taxon>
        <taxon>Lysobacterales</taxon>
        <taxon>Rhodanobacteraceae</taxon>
        <taxon>Tahibacter</taxon>
    </lineage>
</organism>
<dbReference type="Gene3D" id="2.30.40.10">
    <property type="entry name" value="Urease, subunit C, domain 1"/>
    <property type="match status" value="2"/>
</dbReference>
<dbReference type="Gene3D" id="3.20.20.140">
    <property type="entry name" value="Metal-dependent hydrolases"/>
    <property type="match status" value="2"/>
</dbReference>
<dbReference type="EMBL" id="SNZH01000012">
    <property type="protein sequence ID" value="TDR40696.1"/>
    <property type="molecule type" value="Genomic_DNA"/>
</dbReference>
<dbReference type="Proteomes" id="UP000295293">
    <property type="component" value="Unassembled WGS sequence"/>
</dbReference>
<dbReference type="OrthoDB" id="9807210at2"/>
<dbReference type="PANTHER" id="PTHR43135:SF3">
    <property type="entry name" value="ALPHA-D-RIBOSE 1-METHYLPHOSPHONATE 5-TRIPHOSPHATE DIPHOSPHATASE"/>
    <property type="match status" value="1"/>
</dbReference>
<reference evidence="3 4" key="1">
    <citation type="submission" date="2019-03" db="EMBL/GenBank/DDBJ databases">
        <title>Genomic Encyclopedia of Type Strains, Phase IV (KMG-IV): sequencing the most valuable type-strain genomes for metagenomic binning, comparative biology and taxonomic classification.</title>
        <authorList>
            <person name="Goeker M."/>
        </authorList>
    </citation>
    <scope>NUCLEOTIDE SEQUENCE [LARGE SCALE GENOMIC DNA]</scope>
    <source>
        <strain evidence="3 4">DSM 21667</strain>
    </source>
</reference>
<proteinExistence type="predicted"/>
<protein>
    <submittedName>
        <fullName evidence="3">Imidazolonepropionase-like amidohydrolase</fullName>
    </submittedName>
</protein>
<dbReference type="AlphaFoldDB" id="A0A4R6YRI4"/>
<dbReference type="InterPro" id="IPR032466">
    <property type="entry name" value="Metal_Hydrolase"/>
</dbReference>
<dbReference type="GO" id="GO:0016810">
    <property type="term" value="F:hydrolase activity, acting on carbon-nitrogen (but not peptide) bonds"/>
    <property type="evidence" value="ECO:0007669"/>
    <property type="project" value="InterPro"/>
</dbReference>
<dbReference type="SUPFAM" id="SSF51338">
    <property type="entry name" value="Composite domain of metallo-dependent hydrolases"/>
    <property type="match status" value="1"/>
</dbReference>
<evidence type="ECO:0000313" key="3">
    <source>
        <dbReference type="EMBL" id="TDR40696.1"/>
    </source>
</evidence>
<feature type="signal peptide" evidence="1">
    <location>
        <begin position="1"/>
        <end position="20"/>
    </location>
</feature>
<feature type="domain" description="Amidohydrolase-related" evidence="2">
    <location>
        <begin position="553"/>
        <end position="647"/>
    </location>
</feature>
<dbReference type="Pfam" id="PF01979">
    <property type="entry name" value="Amidohydro_1"/>
    <property type="match status" value="1"/>
</dbReference>
<dbReference type="RefSeq" id="WP_133820071.1">
    <property type="nucleotide sequence ID" value="NZ_SNZH01000012.1"/>
</dbReference>
<comment type="caution">
    <text evidence="3">The sequence shown here is derived from an EMBL/GenBank/DDBJ whole genome shotgun (WGS) entry which is preliminary data.</text>
</comment>
<gene>
    <name evidence="3" type="ORF">DFR29_11210</name>
</gene>
<feature type="chain" id="PRO_5020248693" evidence="1">
    <location>
        <begin position="21"/>
        <end position="665"/>
    </location>
</feature>